<dbReference type="Gene3D" id="1.10.238.220">
    <property type="match status" value="1"/>
</dbReference>
<evidence type="ECO:0000256" key="4">
    <source>
        <dbReference type="SAM" id="MobiDB-lite"/>
    </source>
</evidence>
<feature type="compositionally biased region" description="Gly residues" evidence="4">
    <location>
        <begin position="1190"/>
        <end position="1204"/>
    </location>
</feature>
<dbReference type="InterPro" id="IPR041534">
    <property type="entry name" value="EF-hand_13"/>
</dbReference>
<dbReference type="EMBL" id="KV442039">
    <property type="protein sequence ID" value="OAQ29708.1"/>
    <property type="molecule type" value="Genomic_DNA"/>
</dbReference>
<keyword evidence="1" id="KW-0479">Metal-binding</keyword>
<feature type="region of interest" description="Disordered" evidence="4">
    <location>
        <begin position="1159"/>
        <end position="1214"/>
    </location>
</feature>
<keyword evidence="7" id="KW-1185">Reference proteome</keyword>
<dbReference type="Gene3D" id="1.10.238.230">
    <property type="match status" value="1"/>
</dbReference>
<feature type="region of interest" description="Disordered" evidence="4">
    <location>
        <begin position="1050"/>
        <end position="1094"/>
    </location>
</feature>
<accession>A0A197JXN6</accession>
<dbReference type="GO" id="GO:0005509">
    <property type="term" value="F:calcium ion binding"/>
    <property type="evidence" value="ECO:0007669"/>
    <property type="project" value="InterPro"/>
</dbReference>
<feature type="coiled-coil region" evidence="3">
    <location>
        <begin position="1257"/>
        <end position="1284"/>
    </location>
</feature>
<evidence type="ECO:0000259" key="5">
    <source>
        <dbReference type="PROSITE" id="PS50222"/>
    </source>
</evidence>
<dbReference type="GO" id="GO:0000159">
    <property type="term" value="C:protein phosphatase type 2A complex"/>
    <property type="evidence" value="ECO:0007669"/>
    <property type="project" value="TreeGrafter"/>
</dbReference>
<dbReference type="SMART" id="SM00054">
    <property type="entry name" value="EFh"/>
    <property type="match status" value="2"/>
</dbReference>
<sequence>MSASTAPLKSFMTPLRAAAKAQSLDMGASTMDVDKTPLNQTGGSDVGDDQKEMEMADTASGSEDVEMSTAEETVEEEASRGMIVTTSGTSVAIIMNEKEDEPAGTLVKSESATGLSFFAPPEELDAAESSSDAICLAQSIVAGSMMEFEPTVDPSTETLFESEATLVRAESAPTMVSPLSVSLACKVSLAVNNEADVENDSYESITLESPELAGVGPVYSIQEEKVKMEEEIIVVAQGGEVLVAEDEVTIETEITSVAAVATVVAEEPECPFQKQLALQEQEETESQQSMIASGFKARRKRDNSSGGKKLLLKKKTSLPNLRNNFQQQQPLRQATTSRSESDGSNLDSPTPASGKVASIDYVIPPFYFPMGKPVAASKRRQRVHSAVTKAKEIFVVAENGVLSEAGFVAITVHCCELPRYMNRALFRKVDLAGSGEVRFQEFERVWESLVETCPDEISMIFAILKQPNANVLTPTDFEAVLQDLVLFHPGLEFLSGNAVFQERYLETVITRIFYEANRRHGKMKLTDLRRSNFDKTLRKLENSDLNQTEDCFSYKHFYVIYCKFWELDQDHDLILDEQDLAGYSGGAISTRIIRRVMQGYGNETGMFMVPDQELLLQQQQQQQQQLLQQQQQQLLIQQQLRHQEQQAQLQAESSAMDLDTTVLANPSDDNGDDDEETNKSMTEMTTPPGEGSPASEAKTLRRSKTMTLSSINISSEFITDGMTSVAEEPLASPSITSTPTSPSSAAMNSPSPTTLAAGATIQRTIPPGPGTQCRPQNYRMTYKGFIWFLLAETDKQTVTSIEYWFRCMDLDGDGLLTVFELEQLFQEQAARMTLLGMESFGFRDAICQMQDLVGPKETGLVRLSDLKQCGQAGPFIDLFCNVVRWRNFEAHQHQIRMRQQQIAMQRATEAAWEEVAVGEDLFDDDDDDDDDEEDDEDEDDCEEEDCEEEELEEEEEEEEEEGGDVSDDYVEGDSESSTSPLSDATELPSSSNATHTVSFSSDVEMGEGKDLLSASESSCVGLGLAVEPADQLDADAKGLSTTQLYQSLGRRRGINNGNDRVNAAAQEGGPGEVLEDDRQDGGGPGGIMDGTMELSPAVTKALIRRNKERRRRRRQSMVRLALLEEQRKEKALLATIRESPWIVYVESEYEKLVTIERPQSRTGWEQEDEDEEEEEEEDEEEEDLDDTEDGLGGGVGIHGGGVMGEEGDDDDGEEVMNEDHLHHLQHQHQQQHLQHLQHHLHMNVVEGVDHIQMQLQQQQQQQQYQQYQLLLQQQQQQQQQQEIKATARVMEYEQISIDP</sequence>
<dbReference type="GO" id="GO:0019888">
    <property type="term" value="F:protein phosphatase regulator activity"/>
    <property type="evidence" value="ECO:0007669"/>
    <property type="project" value="TreeGrafter"/>
</dbReference>
<dbReference type="InterPro" id="IPR018247">
    <property type="entry name" value="EF_Hand_1_Ca_BS"/>
</dbReference>
<dbReference type="PANTHER" id="PTHR14095:SF0">
    <property type="entry name" value="MIP22305P"/>
    <property type="match status" value="1"/>
</dbReference>
<dbReference type="Proteomes" id="UP000078512">
    <property type="component" value="Unassembled WGS sequence"/>
</dbReference>
<feature type="compositionally biased region" description="Acidic residues" evidence="4">
    <location>
        <begin position="1165"/>
        <end position="1189"/>
    </location>
</feature>
<dbReference type="Gene3D" id="1.10.238.10">
    <property type="entry name" value="EF-hand"/>
    <property type="match status" value="2"/>
</dbReference>
<feature type="region of interest" description="Disordered" evidence="4">
    <location>
        <begin position="19"/>
        <end position="67"/>
    </location>
</feature>
<dbReference type="PANTHER" id="PTHR14095">
    <property type="entry name" value="PHOSPHATASE 2A REGULATORY SUBUNIT-RELATED"/>
    <property type="match status" value="1"/>
</dbReference>
<feature type="region of interest" description="Disordered" evidence="4">
    <location>
        <begin position="278"/>
        <end position="352"/>
    </location>
</feature>
<evidence type="ECO:0000256" key="2">
    <source>
        <dbReference type="ARBA" id="ARBA00022837"/>
    </source>
</evidence>
<dbReference type="PROSITE" id="PS00018">
    <property type="entry name" value="EF_HAND_1"/>
    <property type="match status" value="1"/>
</dbReference>
<evidence type="ECO:0000313" key="6">
    <source>
        <dbReference type="EMBL" id="OAQ29708.1"/>
    </source>
</evidence>
<keyword evidence="2" id="KW-0106">Calcium</keyword>
<feature type="compositionally biased region" description="Polar residues" evidence="4">
    <location>
        <begin position="976"/>
        <end position="996"/>
    </location>
</feature>
<organism evidence="6 7">
    <name type="scientific">Linnemannia elongata AG-77</name>
    <dbReference type="NCBI Taxonomy" id="1314771"/>
    <lineage>
        <taxon>Eukaryota</taxon>
        <taxon>Fungi</taxon>
        <taxon>Fungi incertae sedis</taxon>
        <taxon>Mucoromycota</taxon>
        <taxon>Mortierellomycotina</taxon>
        <taxon>Mortierellomycetes</taxon>
        <taxon>Mortierellales</taxon>
        <taxon>Mortierellaceae</taxon>
        <taxon>Linnemannia</taxon>
    </lineage>
</organism>
<feature type="region of interest" description="Disordered" evidence="4">
    <location>
        <begin position="728"/>
        <end position="752"/>
    </location>
</feature>
<evidence type="ECO:0000256" key="3">
    <source>
        <dbReference type="SAM" id="Coils"/>
    </source>
</evidence>
<dbReference type="PROSITE" id="PS50222">
    <property type="entry name" value="EF_HAND_2"/>
    <property type="match status" value="2"/>
</dbReference>
<dbReference type="STRING" id="1314771.A0A197JXN6"/>
<gene>
    <name evidence="6" type="ORF">K457DRAFT_137586</name>
</gene>
<dbReference type="SUPFAM" id="SSF47473">
    <property type="entry name" value="EF-hand"/>
    <property type="match status" value="2"/>
</dbReference>
<feature type="compositionally biased region" description="Low complexity" evidence="4">
    <location>
        <begin position="731"/>
        <end position="752"/>
    </location>
</feature>
<dbReference type="Pfam" id="PF13202">
    <property type="entry name" value="EF-hand_5"/>
    <property type="match status" value="1"/>
</dbReference>
<reference evidence="6 7" key="1">
    <citation type="submission" date="2016-05" db="EMBL/GenBank/DDBJ databases">
        <title>Genome sequencing reveals origins of a unique bacterial endosymbiosis in the earliest lineages of terrestrial Fungi.</title>
        <authorList>
            <consortium name="DOE Joint Genome Institute"/>
            <person name="Uehling J."/>
            <person name="Gryganskyi A."/>
            <person name="Hameed K."/>
            <person name="Tschaplinski T."/>
            <person name="Misztal P."/>
            <person name="Wu S."/>
            <person name="Desiro A."/>
            <person name="Vande Pol N."/>
            <person name="Du Z.-Y."/>
            <person name="Zienkiewicz A."/>
            <person name="Zienkiewicz K."/>
            <person name="Morin E."/>
            <person name="Tisserant E."/>
            <person name="Splivallo R."/>
            <person name="Hainaut M."/>
            <person name="Henrissat B."/>
            <person name="Ohm R."/>
            <person name="Kuo A."/>
            <person name="Yan J."/>
            <person name="Lipzen A."/>
            <person name="Nolan M."/>
            <person name="Labutti K."/>
            <person name="Barry K."/>
            <person name="Goldstein A."/>
            <person name="Labbe J."/>
            <person name="Schadt C."/>
            <person name="Tuskan G."/>
            <person name="Grigoriev I."/>
            <person name="Martin F."/>
            <person name="Vilgalys R."/>
            <person name="Bonito G."/>
        </authorList>
    </citation>
    <scope>NUCLEOTIDE SEQUENCE [LARGE SCALE GENOMIC DNA]</scope>
    <source>
        <strain evidence="6 7">AG-77</strain>
    </source>
</reference>
<dbReference type="InterPro" id="IPR002048">
    <property type="entry name" value="EF_hand_dom"/>
</dbReference>
<feature type="region of interest" description="Disordered" evidence="4">
    <location>
        <begin position="916"/>
        <end position="996"/>
    </location>
</feature>
<protein>
    <recommendedName>
        <fullName evidence="5">EF-hand domain-containing protein</fullName>
    </recommendedName>
</protein>
<dbReference type="Pfam" id="PF17958">
    <property type="entry name" value="EF-hand_13"/>
    <property type="match status" value="1"/>
</dbReference>
<feature type="domain" description="EF-hand" evidence="5">
    <location>
        <begin position="423"/>
        <end position="452"/>
    </location>
</feature>
<evidence type="ECO:0000313" key="7">
    <source>
        <dbReference type="Proteomes" id="UP000078512"/>
    </source>
</evidence>
<feature type="compositionally biased region" description="Polar residues" evidence="4">
    <location>
        <begin position="317"/>
        <end position="351"/>
    </location>
</feature>
<name>A0A197JXN6_9FUNG</name>
<dbReference type="OrthoDB" id="5586at2759"/>
<keyword evidence="3" id="KW-0175">Coiled coil</keyword>
<evidence type="ECO:0000256" key="1">
    <source>
        <dbReference type="ARBA" id="ARBA00022723"/>
    </source>
</evidence>
<feature type="domain" description="EF-hand" evidence="5">
    <location>
        <begin position="796"/>
        <end position="831"/>
    </location>
</feature>
<feature type="compositionally biased region" description="Acidic residues" evidence="4">
    <location>
        <begin position="1205"/>
        <end position="1214"/>
    </location>
</feature>
<proteinExistence type="predicted"/>
<dbReference type="InterPro" id="IPR011992">
    <property type="entry name" value="EF-hand-dom_pair"/>
</dbReference>
<feature type="compositionally biased region" description="Acidic residues" evidence="4">
    <location>
        <begin position="916"/>
        <end position="974"/>
    </location>
</feature>
<feature type="region of interest" description="Disordered" evidence="4">
    <location>
        <begin position="661"/>
        <end position="697"/>
    </location>
</feature>